<dbReference type="Pfam" id="PF13561">
    <property type="entry name" value="adh_short_C2"/>
    <property type="match status" value="1"/>
</dbReference>
<dbReference type="PROSITE" id="PS51257">
    <property type="entry name" value="PROKAR_LIPOPROTEIN"/>
    <property type="match status" value="1"/>
</dbReference>
<dbReference type="InterPro" id="IPR036291">
    <property type="entry name" value="NAD(P)-bd_dom_sf"/>
</dbReference>
<dbReference type="PANTHER" id="PTHR43975">
    <property type="entry name" value="ZGC:101858"/>
    <property type="match status" value="1"/>
</dbReference>
<dbReference type="InterPro" id="IPR020904">
    <property type="entry name" value="Sc_DH/Rdtase_CS"/>
</dbReference>
<keyword evidence="1" id="KW-0560">Oxidoreductase</keyword>
<comment type="caution">
    <text evidence="2">The sequence shown here is derived from an EMBL/GenBank/DDBJ whole genome shotgun (WGS) entry which is preliminary data.</text>
</comment>
<organism evidence="2 3">
    <name type="scientific">Operophtera brumata</name>
    <name type="common">Winter moth</name>
    <name type="synonym">Phalaena brumata</name>
    <dbReference type="NCBI Taxonomy" id="104452"/>
    <lineage>
        <taxon>Eukaryota</taxon>
        <taxon>Metazoa</taxon>
        <taxon>Ecdysozoa</taxon>
        <taxon>Arthropoda</taxon>
        <taxon>Hexapoda</taxon>
        <taxon>Insecta</taxon>
        <taxon>Pterygota</taxon>
        <taxon>Neoptera</taxon>
        <taxon>Endopterygota</taxon>
        <taxon>Lepidoptera</taxon>
        <taxon>Glossata</taxon>
        <taxon>Ditrysia</taxon>
        <taxon>Geometroidea</taxon>
        <taxon>Geometridae</taxon>
        <taxon>Larentiinae</taxon>
        <taxon>Operophtera</taxon>
    </lineage>
</organism>
<dbReference type="AlphaFoldDB" id="A0A0L7KZH2"/>
<sequence>MSFTDKVVLITGASSGIGAACAVRFAKSSALLSLIGRNVDNLRDIARQCEECSGLKPIIITADITSDEDVERLVNQTMNHYGRVDVLINNAGTSSIAESHAKITAYDNVMSTNVRGTYLLTNEAIPHLIKSSGNIVNISSILSTKPLPILTAYCMSKAAIDMFTKCAALELGAHGVRVNAVNPGPVKTQLFRRSGMSDIDTDRMFTSIELNSPLRKVTKSEDVAELVLFLASDKANCITGSCYVIDCGVNLGDSST</sequence>
<dbReference type="PROSITE" id="PS00061">
    <property type="entry name" value="ADH_SHORT"/>
    <property type="match status" value="1"/>
</dbReference>
<evidence type="ECO:0000313" key="3">
    <source>
        <dbReference type="Proteomes" id="UP000037510"/>
    </source>
</evidence>
<evidence type="ECO:0000256" key="1">
    <source>
        <dbReference type="ARBA" id="ARBA00023002"/>
    </source>
</evidence>
<dbReference type="STRING" id="104452.A0A0L7KZH2"/>
<dbReference type="InterPro" id="IPR002347">
    <property type="entry name" value="SDR_fam"/>
</dbReference>
<reference evidence="2 3" key="1">
    <citation type="journal article" date="2015" name="Genome Biol. Evol.">
        <title>The genome of winter moth (Operophtera brumata) provides a genomic perspective on sexual dimorphism and phenology.</title>
        <authorList>
            <person name="Derks M.F."/>
            <person name="Smit S."/>
            <person name="Salis L."/>
            <person name="Schijlen E."/>
            <person name="Bossers A."/>
            <person name="Mateman C."/>
            <person name="Pijl A.S."/>
            <person name="de Ridder D."/>
            <person name="Groenen M.A."/>
            <person name="Visser M.E."/>
            <person name="Megens H.J."/>
        </authorList>
    </citation>
    <scope>NUCLEOTIDE SEQUENCE [LARGE SCALE GENOMIC DNA]</scope>
    <source>
        <strain evidence="2">WM2013NL</strain>
        <tissue evidence="2">Head and thorax</tissue>
    </source>
</reference>
<dbReference type="PANTHER" id="PTHR43975:SF2">
    <property type="entry name" value="EG:BACR7A4.14 PROTEIN-RELATED"/>
    <property type="match status" value="1"/>
</dbReference>
<protein>
    <submittedName>
        <fullName evidence="2">Short-chain dehydrogenase</fullName>
    </submittedName>
</protein>
<dbReference type="PRINTS" id="PR00080">
    <property type="entry name" value="SDRFAMILY"/>
</dbReference>
<accession>A0A0L7KZH2</accession>
<evidence type="ECO:0000313" key="2">
    <source>
        <dbReference type="EMBL" id="KOB68555.1"/>
    </source>
</evidence>
<dbReference type="EMBL" id="JTDY01004127">
    <property type="protein sequence ID" value="KOB68555.1"/>
    <property type="molecule type" value="Genomic_DNA"/>
</dbReference>
<dbReference type="GO" id="GO:0016491">
    <property type="term" value="F:oxidoreductase activity"/>
    <property type="evidence" value="ECO:0007669"/>
    <property type="project" value="UniProtKB-KW"/>
</dbReference>
<dbReference type="Proteomes" id="UP000037510">
    <property type="component" value="Unassembled WGS sequence"/>
</dbReference>
<gene>
    <name evidence="2" type="ORF">OBRU01_18270</name>
</gene>
<name>A0A0L7KZH2_OPEBR</name>
<keyword evidence="3" id="KW-1185">Reference proteome</keyword>
<dbReference type="SUPFAM" id="SSF51735">
    <property type="entry name" value="NAD(P)-binding Rossmann-fold domains"/>
    <property type="match status" value="1"/>
</dbReference>
<dbReference type="Gene3D" id="3.40.50.720">
    <property type="entry name" value="NAD(P)-binding Rossmann-like Domain"/>
    <property type="match status" value="1"/>
</dbReference>
<proteinExistence type="predicted"/>
<dbReference type="PRINTS" id="PR00081">
    <property type="entry name" value="GDHRDH"/>
</dbReference>
<dbReference type="FunFam" id="3.40.50.720:FF:000084">
    <property type="entry name" value="Short-chain dehydrogenase reductase"/>
    <property type="match status" value="1"/>
</dbReference>